<sequence length="161" mass="16228">MKPYVAGAMAAAAVVLAALAGWALFGPPFSADAPRPAASDATVAPAAERIAGHGRALAGDAHGMRYVGTEPSLARPGQGYQVTFSTTDQQPARAADDAANAARQAAWQRRFCDGELQAEMAAQGVAVVTGRVVDGQGRTQYVADCVAGGAPQQVGPGGPLL</sequence>
<dbReference type="Proteomes" id="UP000292307">
    <property type="component" value="Chromosome"/>
</dbReference>
<evidence type="ECO:0000313" key="2">
    <source>
        <dbReference type="EMBL" id="QBI02175.1"/>
    </source>
</evidence>
<keyword evidence="3" id="KW-1185">Reference proteome</keyword>
<reference evidence="1" key="3">
    <citation type="submission" date="2022-12" db="EMBL/GenBank/DDBJ databases">
        <authorList>
            <person name="Sun Q."/>
            <person name="Kim S."/>
        </authorList>
    </citation>
    <scope>NUCLEOTIDE SEQUENCE</scope>
    <source>
        <strain evidence="1">KCTC 12343</strain>
    </source>
</reference>
<reference evidence="2 3" key="2">
    <citation type="submission" date="2019-02" db="EMBL/GenBank/DDBJ databases">
        <title>Draft Genome Sequences of Six Type Strains of the Genus Massilia.</title>
        <authorList>
            <person name="Miess H."/>
            <person name="Frediansyhah A."/>
            <person name="Gross H."/>
        </authorList>
    </citation>
    <scope>NUCLEOTIDE SEQUENCE [LARGE SCALE GENOMIC DNA]</scope>
    <source>
        <strain evidence="2 3">DSM 17472</strain>
    </source>
</reference>
<accession>A0A411X006</accession>
<dbReference type="RefSeq" id="WP_131146290.1">
    <property type="nucleotide sequence ID" value="NZ_BMWV01000013.1"/>
</dbReference>
<reference evidence="1" key="1">
    <citation type="journal article" date="2014" name="Int. J. Syst. Evol. Microbiol.">
        <title>Complete genome sequence of Corynebacterium casei LMG S-19264T (=DSM 44701T), isolated from a smear-ripened cheese.</title>
        <authorList>
            <consortium name="US DOE Joint Genome Institute (JGI-PGF)"/>
            <person name="Walter F."/>
            <person name="Albersmeier A."/>
            <person name="Kalinowski J."/>
            <person name="Ruckert C."/>
        </authorList>
    </citation>
    <scope>NUCLEOTIDE SEQUENCE</scope>
    <source>
        <strain evidence="1">KCTC 12343</strain>
    </source>
</reference>
<dbReference type="EMBL" id="BMWV01000013">
    <property type="protein sequence ID" value="GGY59954.1"/>
    <property type="molecule type" value="Genomic_DNA"/>
</dbReference>
<evidence type="ECO:0000313" key="1">
    <source>
        <dbReference type="EMBL" id="GGY59954.1"/>
    </source>
</evidence>
<proteinExistence type="predicted"/>
<gene>
    <name evidence="2" type="ORF">EYF70_15940</name>
    <name evidence="1" type="ORF">GCM10007387_48120</name>
</gene>
<dbReference type="EMBL" id="CP036401">
    <property type="protein sequence ID" value="QBI02175.1"/>
    <property type="molecule type" value="Genomic_DNA"/>
</dbReference>
<name>A0A411X006_9BURK</name>
<protein>
    <submittedName>
        <fullName evidence="1">Uncharacterized protein</fullName>
    </submittedName>
</protein>
<organism evidence="1 4">
    <name type="scientific">Pseudoduganella albidiflava</name>
    <dbReference type="NCBI Taxonomy" id="321983"/>
    <lineage>
        <taxon>Bacteria</taxon>
        <taxon>Pseudomonadati</taxon>
        <taxon>Pseudomonadota</taxon>
        <taxon>Betaproteobacteria</taxon>
        <taxon>Burkholderiales</taxon>
        <taxon>Oxalobacteraceae</taxon>
        <taxon>Telluria group</taxon>
        <taxon>Pseudoduganella</taxon>
    </lineage>
</organism>
<dbReference type="Proteomes" id="UP000628442">
    <property type="component" value="Unassembled WGS sequence"/>
</dbReference>
<evidence type="ECO:0000313" key="4">
    <source>
        <dbReference type="Proteomes" id="UP000628442"/>
    </source>
</evidence>
<dbReference type="AlphaFoldDB" id="A0A411X006"/>
<dbReference type="OrthoDB" id="9980908at2"/>
<evidence type="ECO:0000313" key="3">
    <source>
        <dbReference type="Proteomes" id="UP000292307"/>
    </source>
</evidence>